<dbReference type="Proteomes" id="UP001498771">
    <property type="component" value="Unassembled WGS sequence"/>
</dbReference>
<keyword evidence="4" id="KW-1185">Reference proteome</keyword>
<gene>
    <name evidence="3" type="ORF">BZA70DRAFT_281652</name>
</gene>
<accession>A0ABR1F2U9</accession>
<organism evidence="3 4">
    <name type="scientific">Myxozyma melibiosi</name>
    <dbReference type="NCBI Taxonomy" id="54550"/>
    <lineage>
        <taxon>Eukaryota</taxon>
        <taxon>Fungi</taxon>
        <taxon>Dikarya</taxon>
        <taxon>Ascomycota</taxon>
        <taxon>Saccharomycotina</taxon>
        <taxon>Lipomycetes</taxon>
        <taxon>Lipomycetales</taxon>
        <taxon>Lipomycetaceae</taxon>
        <taxon>Myxozyma</taxon>
    </lineage>
</organism>
<keyword evidence="2" id="KW-1133">Transmembrane helix</keyword>
<dbReference type="RefSeq" id="XP_064767204.1">
    <property type="nucleotide sequence ID" value="XM_064913146.1"/>
</dbReference>
<feature type="region of interest" description="Disordered" evidence="1">
    <location>
        <begin position="40"/>
        <end position="59"/>
    </location>
</feature>
<evidence type="ECO:0000313" key="4">
    <source>
        <dbReference type="Proteomes" id="UP001498771"/>
    </source>
</evidence>
<feature type="region of interest" description="Disordered" evidence="1">
    <location>
        <begin position="185"/>
        <end position="207"/>
    </location>
</feature>
<dbReference type="EMBL" id="JBBJBU010000009">
    <property type="protein sequence ID" value="KAK7204171.1"/>
    <property type="molecule type" value="Genomic_DNA"/>
</dbReference>
<dbReference type="GeneID" id="90038658"/>
<keyword evidence="2" id="KW-0472">Membrane</keyword>
<evidence type="ECO:0000313" key="3">
    <source>
        <dbReference type="EMBL" id="KAK7204171.1"/>
    </source>
</evidence>
<reference evidence="3 4" key="1">
    <citation type="submission" date="2024-03" db="EMBL/GenBank/DDBJ databases">
        <title>Genome-scale model development and genomic sequencing of the oleaginous clade Lipomyces.</title>
        <authorList>
            <consortium name="Lawrence Berkeley National Laboratory"/>
            <person name="Czajka J.J."/>
            <person name="Han Y."/>
            <person name="Kim J."/>
            <person name="Mondo S.J."/>
            <person name="Hofstad B.A."/>
            <person name="Robles A."/>
            <person name="Haridas S."/>
            <person name="Riley R."/>
            <person name="LaButti K."/>
            <person name="Pangilinan J."/>
            <person name="Andreopoulos W."/>
            <person name="Lipzen A."/>
            <person name="Yan J."/>
            <person name="Wang M."/>
            <person name="Ng V."/>
            <person name="Grigoriev I.V."/>
            <person name="Spatafora J.W."/>
            <person name="Magnuson J.K."/>
            <person name="Baker S.E."/>
            <person name="Pomraning K.R."/>
        </authorList>
    </citation>
    <scope>NUCLEOTIDE SEQUENCE [LARGE SCALE GENOMIC DNA]</scope>
    <source>
        <strain evidence="3 4">Phaff 52-87</strain>
    </source>
</reference>
<comment type="caution">
    <text evidence="3">The sequence shown here is derived from an EMBL/GenBank/DDBJ whole genome shotgun (WGS) entry which is preliminary data.</text>
</comment>
<proteinExistence type="predicted"/>
<feature type="transmembrane region" description="Helical" evidence="2">
    <location>
        <begin position="253"/>
        <end position="275"/>
    </location>
</feature>
<name>A0ABR1F2U9_9ASCO</name>
<feature type="compositionally biased region" description="Basic residues" evidence="1">
    <location>
        <begin position="189"/>
        <end position="207"/>
    </location>
</feature>
<protein>
    <submittedName>
        <fullName evidence="3">Uncharacterized protein</fullName>
    </submittedName>
</protein>
<evidence type="ECO:0000256" key="2">
    <source>
        <dbReference type="SAM" id="Phobius"/>
    </source>
</evidence>
<feature type="transmembrane region" description="Helical" evidence="2">
    <location>
        <begin position="224"/>
        <end position="246"/>
    </location>
</feature>
<sequence length="288" mass="32419">MQQQQQQLSTSELFAGTQMALHEDSCLGLTSASSTTSLVGLPGARRHHHGAHGLPTSSSSTLSLYALPRTMSGFDINSLPESEQMSHLVSTLRKSLRRSSEIRREIQKLRFEYGKAEEPTQEVTAHYEESKRKLEIDLHRTEAFVKRYTAAISHLSGMCSQAPSLLSGPSTDHYSTQTFRAKTSLKSISHPRRRRPPRPHLQRSTRARRPGVRCLSCYKQFCGIPWNGFVGFVFGPGMFLFIEYLFGSGRWFVYIYAVSLSLCIITGVVFCVFCLCLDQCSTYLSVDY</sequence>
<evidence type="ECO:0000256" key="1">
    <source>
        <dbReference type="SAM" id="MobiDB-lite"/>
    </source>
</evidence>
<keyword evidence="2" id="KW-0812">Transmembrane</keyword>